<dbReference type="PROSITE" id="PS50102">
    <property type="entry name" value="RRM"/>
    <property type="match status" value="2"/>
</dbReference>
<evidence type="ECO:0000259" key="5">
    <source>
        <dbReference type="PROSITE" id="PS50102"/>
    </source>
</evidence>
<comment type="similarity">
    <text evidence="1">Belongs to the RRM TRSPAP family.</text>
</comment>
<dbReference type="EMBL" id="JAKMXF010000354">
    <property type="protein sequence ID" value="KAI6646441.1"/>
    <property type="molecule type" value="Genomic_DNA"/>
</dbReference>
<dbReference type="Proteomes" id="UP001165289">
    <property type="component" value="Unassembled WGS sequence"/>
</dbReference>
<protein>
    <recommendedName>
        <fullName evidence="2">tRNA selenocysteine-associated protein 1</fullName>
    </recommendedName>
</protein>
<reference evidence="6 7" key="1">
    <citation type="journal article" date="2023" name="BMC Biol.">
        <title>The compact genome of the sponge Oopsacas minuta (Hexactinellida) is lacking key metazoan core genes.</title>
        <authorList>
            <person name="Santini S."/>
            <person name="Schenkelaars Q."/>
            <person name="Jourda C."/>
            <person name="Duchesne M."/>
            <person name="Belahbib H."/>
            <person name="Rocher C."/>
            <person name="Selva M."/>
            <person name="Riesgo A."/>
            <person name="Vervoort M."/>
            <person name="Leys S.P."/>
            <person name="Kodjabachian L."/>
            <person name="Le Bivic A."/>
            <person name="Borchiellini C."/>
            <person name="Claverie J.M."/>
            <person name="Renard E."/>
        </authorList>
    </citation>
    <scope>NUCLEOTIDE SEQUENCE [LARGE SCALE GENOMIC DNA]</scope>
    <source>
        <strain evidence="6">SPO-2</strain>
    </source>
</reference>
<keyword evidence="3" id="KW-0694">RNA-binding</keyword>
<evidence type="ECO:0000256" key="1">
    <source>
        <dbReference type="ARBA" id="ARBA00008920"/>
    </source>
</evidence>
<proteinExistence type="inferred from homology"/>
<dbReference type="PANTHER" id="PTHR37457:SF3">
    <property type="entry name" value="TRNA SELENOCYSTEINE-ASSOCIATED PROTEIN 1"/>
    <property type="match status" value="1"/>
</dbReference>
<dbReference type="InterPro" id="IPR012677">
    <property type="entry name" value="Nucleotide-bd_a/b_plait_sf"/>
</dbReference>
<evidence type="ECO:0000256" key="3">
    <source>
        <dbReference type="PROSITE-ProRule" id="PRU00176"/>
    </source>
</evidence>
<organism evidence="6 7">
    <name type="scientific">Oopsacas minuta</name>
    <dbReference type="NCBI Taxonomy" id="111878"/>
    <lineage>
        <taxon>Eukaryota</taxon>
        <taxon>Metazoa</taxon>
        <taxon>Porifera</taxon>
        <taxon>Hexactinellida</taxon>
        <taxon>Hexasterophora</taxon>
        <taxon>Lyssacinosida</taxon>
        <taxon>Leucopsacidae</taxon>
        <taxon>Oopsacas</taxon>
    </lineage>
</organism>
<gene>
    <name evidence="6" type="ORF">LOD99_12562</name>
</gene>
<sequence>MHNKQSVLWMGELDNYMTEEYIVKAFEQAGEKVIDVRVIRNKQTGLPAGYCFVDFGDGAKIESIMRRHNGNPIPSSDPLRFFKLNYASGNAPEFSLYVGDLSSEVNDIMLLDFFQQRFPSCRAARVVQEANGKSKGYGFVRFTEEQEQQRALREMENIPGLGSRTIKVRIAVPKKGGSSPPGSGNHSPLGAGSSPAPAPLLQYYYPSQTPYYHLSGHAPTPTWVDPYSGAAPYMHQPYYYQSVPYQMTGALPPDARYAGPCDTYTFDPRTPLDMNMRNFEYLRSEERQFFERDGTQWGFISPTIPQIS</sequence>
<dbReference type="PANTHER" id="PTHR37457">
    <property type="entry name" value="TRNA SELENOCYSTEINE 1-ASSOCIATED PROTEIN 1-RELATED"/>
    <property type="match status" value="1"/>
</dbReference>
<dbReference type="FunFam" id="3.30.70.330:FF:000159">
    <property type="entry name" value="tRNA selenocysteine 1-associated protein 1"/>
    <property type="match status" value="1"/>
</dbReference>
<feature type="region of interest" description="Disordered" evidence="4">
    <location>
        <begin position="173"/>
        <end position="193"/>
    </location>
</feature>
<dbReference type="Gene3D" id="3.30.70.330">
    <property type="match status" value="2"/>
</dbReference>
<evidence type="ECO:0000256" key="2">
    <source>
        <dbReference type="ARBA" id="ARBA00033477"/>
    </source>
</evidence>
<evidence type="ECO:0000313" key="7">
    <source>
        <dbReference type="Proteomes" id="UP001165289"/>
    </source>
</evidence>
<feature type="domain" description="RRM" evidence="5">
    <location>
        <begin position="94"/>
        <end position="173"/>
    </location>
</feature>
<dbReference type="AlphaFoldDB" id="A0AAV7JCM2"/>
<dbReference type="Pfam" id="PF00076">
    <property type="entry name" value="RRM_1"/>
    <property type="match status" value="2"/>
</dbReference>
<dbReference type="InterPro" id="IPR040434">
    <property type="entry name" value="TSAP1"/>
</dbReference>
<dbReference type="SMART" id="SM00360">
    <property type="entry name" value="RRM"/>
    <property type="match status" value="2"/>
</dbReference>
<evidence type="ECO:0000313" key="6">
    <source>
        <dbReference type="EMBL" id="KAI6646441.1"/>
    </source>
</evidence>
<dbReference type="InterPro" id="IPR000504">
    <property type="entry name" value="RRM_dom"/>
</dbReference>
<dbReference type="GO" id="GO:0003723">
    <property type="term" value="F:RNA binding"/>
    <property type="evidence" value="ECO:0007669"/>
    <property type="project" value="UniProtKB-UniRule"/>
</dbReference>
<feature type="domain" description="RRM" evidence="5">
    <location>
        <begin position="6"/>
        <end position="89"/>
    </location>
</feature>
<accession>A0AAV7JCM2</accession>
<name>A0AAV7JCM2_9METZ</name>
<keyword evidence="7" id="KW-1185">Reference proteome</keyword>
<evidence type="ECO:0000256" key="4">
    <source>
        <dbReference type="SAM" id="MobiDB-lite"/>
    </source>
</evidence>
<dbReference type="SUPFAM" id="SSF54928">
    <property type="entry name" value="RNA-binding domain, RBD"/>
    <property type="match status" value="2"/>
</dbReference>
<dbReference type="InterPro" id="IPR035979">
    <property type="entry name" value="RBD_domain_sf"/>
</dbReference>
<comment type="caution">
    <text evidence="6">The sequence shown here is derived from an EMBL/GenBank/DDBJ whole genome shotgun (WGS) entry which is preliminary data.</text>
</comment>